<feature type="region of interest" description="Disordered" evidence="7">
    <location>
        <begin position="165"/>
        <end position="316"/>
    </location>
</feature>
<reference evidence="9" key="1">
    <citation type="submission" date="2019-06" db="EMBL/GenBank/DDBJ databases">
        <authorList>
            <consortium name="Wellcome Sanger Institute Data Sharing"/>
        </authorList>
    </citation>
    <scope>NUCLEOTIDE SEQUENCE [LARGE SCALE GENOMIC DNA]</scope>
</reference>
<dbReference type="InterPro" id="IPR050433">
    <property type="entry name" value="Myc_transcription_factors"/>
</dbReference>
<evidence type="ECO:0000256" key="6">
    <source>
        <dbReference type="SAM" id="Coils"/>
    </source>
</evidence>
<evidence type="ECO:0000259" key="8">
    <source>
        <dbReference type="PROSITE" id="PS50888"/>
    </source>
</evidence>
<dbReference type="Gene3D" id="4.10.280.10">
    <property type="entry name" value="Helix-loop-helix DNA-binding domain"/>
    <property type="match status" value="1"/>
</dbReference>
<dbReference type="InterPro" id="IPR011598">
    <property type="entry name" value="bHLH_dom"/>
</dbReference>
<sequence>MPAIISKNSDLEFDSLQPCFYPDEDDFYFCGPDSAPPGEDIWKKFELLPTPPLSPNPLGFGLGDPLDWASELLLLPEDDIWGAPDDGDLFGSALDTTNPNSIIIQDCMWSGFSAREKLERVVTEKLGKAISTAAGGGRGVCVKAPEVVSRNSVSECVDPTVVFPFPVNKRTGSRDSAGTLPTSTAHGSEEEEIDVVTVEKRRSTITKARAPQELILKRSSVHQQQHNYAAPSPYASDDDPAPPPKKQKTTDAPRPPTRTISSSSSSSSTSCGSVGSTAATSGARSKRSASGDSSPRGGSDSEDSERRRNHNILERQRRNDLRSSFLTLRDHVPELAHNEKAAKVLILKKAAEYVSSLETEEMRLQQEKDRLQARRQQLMRRLEQARTR</sequence>
<evidence type="ECO:0000313" key="10">
    <source>
        <dbReference type="Proteomes" id="UP000472263"/>
    </source>
</evidence>
<keyword evidence="10" id="KW-1185">Reference proteome</keyword>
<protein>
    <submittedName>
        <fullName evidence="9">MYCN proto-oncogene, bHLH transcription factor</fullName>
    </submittedName>
</protein>
<dbReference type="Proteomes" id="UP000472263">
    <property type="component" value="Chromosome 24"/>
</dbReference>
<dbReference type="GO" id="GO:0005634">
    <property type="term" value="C:nucleus"/>
    <property type="evidence" value="ECO:0007669"/>
    <property type="project" value="UniProtKB-SubCell"/>
</dbReference>
<dbReference type="SMART" id="SM00353">
    <property type="entry name" value="HLH"/>
    <property type="match status" value="1"/>
</dbReference>
<feature type="compositionally biased region" description="Polar residues" evidence="7">
    <location>
        <begin position="174"/>
        <end position="186"/>
    </location>
</feature>
<dbReference type="InterPro" id="IPR036638">
    <property type="entry name" value="HLH_DNA-bd_sf"/>
</dbReference>
<dbReference type="CDD" id="cd11456">
    <property type="entry name" value="bHLHzip_N-Myc_like"/>
    <property type="match status" value="1"/>
</dbReference>
<dbReference type="AlphaFoldDB" id="A0A668A3G9"/>
<dbReference type="PIRSF" id="PIRSF001705">
    <property type="entry name" value="Myc_protein"/>
    <property type="match status" value="1"/>
</dbReference>
<evidence type="ECO:0000256" key="5">
    <source>
        <dbReference type="PIRNR" id="PIRNR001705"/>
    </source>
</evidence>
<dbReference type="GO" id="GO:0003677">
    <property type="term" value="F:DNA binding"/>
    <property type="evidence" value="ECO:0007669"/>
    <property type="project" value="UniProtKB-UniRule"/>
</dbReference>
<evidence type="ECO:0000256" key="4">
    <source>
        <dbReference type="ARBA" id="ARBA00025872"/>
    </source>
</evidence>
<dbReference type="PROSITE" id="PS50888">
    <property type="entry name" value="BHLH"/>
    <property type="match status" value="1"/>
</dbReference>
<dbReference type="Ensembl" id="ENSMMDT00005050382.1">
    <property type="protein sequence ID" value="ENSMMDP00005049420.1"/>
    <property type="gene ID" value="ENSMMDG00005022449.1"/>
</dbReference>
<comment type="subunit">
    <text evidence="4">Efficient DNA binding requires dimerization with another bHLH protein. Binds DNA as a heterodimer with MAX.</text>
</comment>
<keyword evidence="6" id="KW-0175">Coiled coil</keyword>
<reference evidence="9" key="3">
    <citation type="submission" date="2025-09" db="UniProtKB">
        <authorList>
            <consortium name="Ensembl"/>
        </authorList>
    </citation>
    <scope>IDENTIFICATION</scope>
</reference>
<dbReference type="SUPFAM" id="SSF47459">
    <property type="entry name" value="HLH, helix-loop-helix DNA-binding domain"/>
    <property type="match status" value="1"/>
</dbReference>
<dbReference type="GO" id="GO:0046983">
    <property type="term" value="F:protein dimerization activity"/>
    <property type="evidence" value="ECO:0007669"/>
    <property type="project" value="InterPro"/>
</dbReference>
<feature type="domain" description="BHLH" evidence="8">
    <location>
        <begin position="305"/>
        <end position="357"/>
    </location>
</feature>
<accession>A0A668A3G9</accession>
<dbReference type="InterPro" id="IPR012682">
    <property type="entry name" value="Tscrpt_reg_Myc_N"/>
</dbReference>
<proteinExistence type="predicted"/>
<evidence type="ECO:0000256" key="2">
    <source>
        <dbReference type="ARBA" id="ARBA00023125"/>
    </source>
</evidence>
<evidence type="ECO:0000256" key="1">
    <source>
        <dbReference type="ARBA" id="ARBA00004123"/>
    </source>
</evidence>
<keyword evidence="3 5" id="KW-0539">Nucleus</keyword>
<dbReference type="PANTHER" id="PTHR45851">
    <property type="entry name" value="MYC PROTO-ONCOGENE"/>
    <property type="match status" value="1"/>
</dbReference>
<name>A0A668A3G9_9TELE</name>
<evidence type="ECO:0000256" key="3">
    <source>
        <dbReference type="ARBA" id="ARBA00023242"/>
    </source>
</evidence>
<dbReference type="Pfam" id="PF01056">
    <property type="entry name" value="Myc_N"/>
    <property type="match status" value="2"/>
</dbReference>
<keyword evidence="2 5" id="KW-0238">DNA-binding</keyword>
<dbReference type="GO" id="GO:0003700">
    <property type="term" value="F:DNA-binding transcription factor activity"/>
    <property type="evidence" value="ECO:0007669"/>
    <property type="project" value="InterPro"/>
</dbReference>
<organism evidence="9 10">
    <name type="scientific">Myripristis murdjan</name>
    <name type="common">pinecone soldierfish</name>
    <dbReference type="NCBI Taxonomy" id="586833"/>
    <lineage>
        <taxon>Eukaryota</taxon>
        <taxon>Metazoa</taxon>
        <taxon>Chordata</taxon>
        <taxon>Craniata</taxon>
        <taxon>Vertebrata</taxon>
        <taxon>Euteleostomi</taxon>
        <taxon>Actinopterygii</taxon>
        <taxon>Neopterygii</taxon>
        <taxon>Teleostei</taxon>
        <taxon>Neoteleostei</taxon>
        <taxon>Acanthomorphata</taxon>
        <taxon>Holocentriformes</taxon>
        <taxon>Holocentridae</taxon>
        <taxon>Myripristis</taxon>
    </lineage>
</organism>
<reference evidence="9" key="2">
    <citation type="submission" date="2025-08" db="UniProtKB">
        <authorList>
            <consortium name="Ensembl"/>
        </authorList>
    </citation>
    <scope>IDENTIFICATION</scope>
</reference>
<gene>
    <name evidence="9" type="primary">MYCN</name>
    <name evidence="9" type="synonym">mycn</name>
</gene>
<dbReference type="Pfam" id="PF00010">
    <property type="entry name" value="HLH"/>
    <property type="match status" value="1"/>
</dbReference>
<dbReference type="InterPro" id="IPR002418">
    <property type="entry name" value="Tscrpt_reg_Myc"/>
</dbReference>
<feature type="compositionally biased region" description="Low complexity" evidence="7">
    <location>
        <begin position="257"/>
        <end position="298"/>
    </location>
</feature>
<evidence type="ECO:0000313" key="9">
    <source>
        <dbReference type="Ensembl" id="ENSMMDP00005049420.1"/>
    </source>
</evidence>
<dbReference type="PRINTS" id="PR00044">
    <property type="entry name" value="LEUZIPPRMYC"/>
</dbReference>
<dbReference type="FunFam" id="4.10.280.10:FF:000019">
    <property type="entry name" value="Myc proto-oncogene protein"/>
    <property type="match status" value="1"/>
</dbReference>
<feature type="coiled-coil region" evidence="6">
    <location>
        <begin position="347"/>
        <end position="388"/>
    </location>
</feature>
<dbReference type="GeneTree" id="ENSGT00940000158432"/>
<evidence type="ECO:0000256" key="7">
    <source>
        <dbReference type="SAM" id="MobiDB-lite"/>
    </source>
</evidence>
<comment type="subcellular location">
    <subcellularLocation>
        <location evidence="1 5">Nucleus</location>
    </subcellularLocation>
</comment>